<dbReference type="InterPro" id="IPR001387">
    <property type="entry name" value="Cro/C1-type_HTH"/>
</dbReference>
<proteinExistence type="predicted"/>
<dbReference type="SUPFAM" id="SSF47413">
    <property type="entry name" value="lambda repressor-like DNA-binding domains"/>
    <property type="match status" value="1"/>
</dbReference>
<dbReference type="InterPro" id="IPR010982">
    <property type="entry name" value="Lambda_DNA-bd_dom_sf"/>
</dbReference>
<accession>C8WVI3</accession>
<evidence type="ECO:0000259" key="1">
    <source>
        <dbReference type="PROSITE" id="PS50943"/>
    </source>
</evidence>
<evidence type="ECO:0000313" key="2">
    <source>
        <dbReference type="EMBL" id="ACV58105.1"/>
    </source>
</evidence>
<dbReference type="Gene3D" id="1.10.260.40">
    <property type="entry name" value="lambda repressor-like DNA-binding domains"/>
    <property type="match status" value="1"/>
</dbReference>
<name>C8WVI3_ALIAD</name>
<gene>
    <name evidence="2" type="ordered locus">Aaci_1068</name>
</gene>
<keyword evidence="3" id="KW-1185">Reference proteome</keyword>
<dbReference type="GO" id="GO:0003677">
    <property type="term" value="F:DNA binding"/>
    <property type="evidence" value="ECO:0007669"/>
    <property type="project" value="InterPro"/>
</dbReference>
<reference evidence="3" key="1">
    <citation type="submission" date="2009-09" db="EMBL/GenBank/DDBJ databases">
        <title>The complete chromosome of Alicyclobacillus acidocaldarius subsp. acidocaldarius DSM 446.</title>
        <authorList>
            <consortium name="US DOE Joint Genome Institute (JGI-PGF)"/>
            <person name="Lucas S."/>
            <person name="Copeland A."/>
            <person name="Lapidus A."/>
            <person name="Glavina del Rio T."/>
            <person name="Dalin E."/>
            <person name="Tice H."/>
            <person name="Bruce D."/>
            <person name="Goodwin L."/>
            <person name="Pitluck S."/>
            <person name="Kyrpides N."/>
            <person name="Mavromatis K."/>
            <person name="Ivanova N."/>
            <person name="Ovchinnikova G."/>
            <person name="Chertkov O."/>
            <person name="Sims D."/>
            <person name="Brettin T."/>
            <person name="Detter J.C."/>
            <person name="Han C."/>
            <person name="Larimer F."/>
            <person name="Land M."/>
            <person name="Hauser L."/>
            <person name="Markowitz V."/>
            <person name="Cheng J.-F."/>
            <person name="Hugenholtz P."/>
            <person name="Woyke T."/>
            <person name="Wu D."/>
            <person name="Pukall R."/>
            <person name="Klenk H.-P."/>
            <person name="Eisen J.A."/>
        </authorList>
    </citation>
    <scope>NUCLEOTIDE SEQUENCE [LARGE SCALE GENOMIC DNA]</scope>
    <source>
        <strain evidence="3">ATCC 27009 / DSM 446 / BCRC 14685 / JCM 5260 / KCTC 1825 / NBRC 15652 / NCIMB 11725 / NRRL B-14509 / 104-IA</strain>
    </source>
</reference>
<dbReference type="SMART" id="SM00530">
    <property type="entry name" value="HTH_XRE"/>
    <property type="match status" value="1"/>
</dbReference>
<dbReference type="PROSITE" id="PS50943">
    <property type="entry name" value="HTH_CROC1"/>
    <property type="match status" value="1"/>
</dbReference>
<protein>
    <submittedName>
        <fullName evidence="2">Transcriptional regulator, XRE family</fullName>
    </submittedName>
</protein>
<dbReference type="CDD" id="cd00093">
    <property type="entry name" value="HTH_XRE"/>
    <property type="match status" value="1"/>
</dbReference>
<dbReference type="KEGG" id="aac:Aaci_1068"/>
<dbReference type="Proteomes" id="UP000001917">
    <property type="component" value="Chromosome"/>
</dbReference>
<dbReference type="Pfam" id="PF01381">
    <property type="entry name" value="HTH_3"/>
    <property type="match status" value="1"/>
</dbReference>
<dbReference type="HOGENOM" id="CLU_2731000_0_0_9"/>
<dbReference type="EMBL" id="CP001727">
    <property type="protein sequence ID" value="ACV58105.1"/>
    <property type="molecule type" value="Genomic_DNA"/>
</dbReference>
<dbReference type="RefSeq" id="WP_012810447.1">
    <property type="nucleotide sequence ID" value="NC_013205.1"/>
</dbReference>
<reference evidence="2 3" key="2">
    <citation type="journal article" date="2010" name="Stand. Genomic Sci.">
        <title>Complete genome sequence of Alicyclobacillus acidocaldarius type strain (104-IA).</title>
        <authorList>
            <person name="Mavromatis K."/>
            <person name="Sikorski J."/>
            <person name="Lapidus A."/>
            <person name="Glavina Del Rio T."/>
            <person name="Copeland A."/>
            <person name="Tice H."/>
            <person name="Cheng J.F."/>
            <person name="Lucas S."/>
            <person name="Chen F."/>
            <person name="Nolan M."/>
            <person name="Bruce D."/>
            <person name="Goodwin L."/>
            <person name="Pitluck S."/>
            <person name="Ivanova N."/>
            <person name="Ovchinnikova G."/>
            <person name="Pati A."/>
            <person name="Chen A."/>
            <person name="Palaniappan K."/>
            <person name="Land M."/>
            <person name="Hauser L."/>
            <person name="Chang Y.J."/>
            <person name="Jeffries C.D."/>
            <person name="Chain P."/>
            <person name="Meincke L."/>
            <person name="Sims D."/>
            <person name="Chertkov O."/>
            <person name="Han C."/>
            <person name="Brettin T."/>
            <person name="Detter J.C."/>
            <person name="Wahrenburg C."/>
            <person name="Rohde M."/>
            <person name="Pukall R."/>
            <person name="Goker M."/>
            <person name="Bristow J."/>
            <person name="Eisen J.A."/>
            <person name="Markowitz V."/>
            <person name="Hugenholtz P."/>
            <person name="Klenk H.P."/>
            <person name="Kyrpides N.C."/>
        </authorList>
    </citation>
    <scope>NUCLEOTIDE SEQUENCE [LARGE SCALE GENOMIC DNA]</scope>
    <source>
        <strain evidence="3">ATCC 27009 / DSM 446 / BCRC 14685 / JCM 5260 / KCTC 1825 / NBRC 15652 / NCIMB 11725 / NRRL B-14509 / 104-IA</strain>
    </source>
</reference>
<feature type="domain" description="HTH cro/C1-type" evidence="1">
    <location>
        <begin position="10"/>
        <end position="64"/>
    </location>
</feature>
<dbReference type="AlphaFoldDB" id="C8WVI3"/>
<organism evidence="2 3">
    <name type="scientific">Alicyclobacillus acidocaldarius subsp. acidocaldarius (strain ATCC 27009 / DSM 446 / BCRC 14685 / JCM 5260 / KCTC 1825 / NBRC 15652 / NCIMB 11725 / NRRL B-14509 / 104-IA)</name>
    <name type="common">Bacillus acidocaldarius</name>
    <dbReference type="NCBI Taxonomy" id="521098"/>
    <lineage>
        <taxon>Bacteria</taxon>
        <taxon>Bacillati</taxon>
        <taxon>Bacillota</taxon>
        <taxon>Bacilli</taxon>
        <taxon>Bacillales</taxon>
        <taxon>Alicyclobacillaceae</taxon>
        <taxon>Alicyclobacillus</taxon>
    </lineage>
</organism>
<evidence type="ECO:0000313" key="3">
    <source>
        <dbReference type="Proteomes" id="UP000001917"/>
    </source>
</evidence>
<sequence length="72" mass="8366">MMTKTLGQRLKERRLAMQLTVKQAAEMLNMTERGYRYLEADEKRPSIETAVKIEDHFGIPVREMVDDAEHSA</sequence>